<proteinExistence type="predicted"/>
<accession>A0A419PDE1</accession>
<evidence type="ECO:0000313" key="2">
    <source>
        <dbReference type="Proteomes" id="UP000286415"/>
    </source>
</evidence>
<name>A0A419PDE1_CLOSI</name>
<dbReference type="EMBL" id="NIRI02000042">
    <property type="protein sequence ID" value="KAG5447038.1"/>
    <property type="molecule type" value="Genomic_DNA"/>
</dbReference>
<evidence type="ECO:0000313" key="1">
    <source>
        <dbReference type="EMBL" id="KAG5447038.1"/>
    </source>
</evidence>
<comment type="caution">
    <text evidence="1">The sequence shown here is derived from an EMBL/GenBank/DDBJ whole genome shotgun (WGS) entry which is preliminary data.</text>
</comment>
<dbReference type="AlphaFoldDB" id="A0A419PDE1"/>
<protein>
    <submittedName>
        <fullName evidence="1">Uncharacterized protein</fullName>
    </submittedName>
</protein>
<dbReference type="OrthoDB" id="10457329at2759"/>
<sequence length="136" mass="15363">MAHLLPKLLVEDCSGIRNVLLIRSLKILRKPTTGFALPVQAHQATECAAPGRLMFQLLRYSRYRDTCIYVMYYTSTAHDWCSTFSCLETSKTGDSAGFQVVHVLRQPKYSQPQKVDDLSVLPFEGNLRLTSSEASY</sequence>
<dbReference type="InParanoid" id="A0A419PDE1"/>
<keyword evidence="2" id="KW-1185">Reference proteome</keyword>
<gene>
    <name evidence="1" type="ORF">CSKR_108886</name>
</gene>
<organism evidence="1 2">
    <name type="scientific">Clonorchis sinensis</name>
    <name type="common">Chinese liver fluke</name>
    <dbReference type="NCBI Taxonomy" id="79923"/>
    <lineage>
        <taxon>Eukaryota</taxon>
        <taxon>Metazoa</taxon>
        <taxon>Spiralia</taxon>
        <taxon>Lophotrochozoa</taxon>
        <taxon>Platyhelminthes</taxon>
        <taxon>Trematoda</taxon>
        <taxon>Digenea</taxon>
        <taxon>Opisthorchiida</taxon>
        <taxon>Opisthorchiata</taxon>
        <taxon>Opisthorchiidae</taxon>
        <taxon>Clonorchis</taxon>
    </lineage>
</organism>
<dbReference type="Proteomes" id="UP000286415">
    <property type="component" value="Unassembled WGS sequence"/>
</dbReference>
<reference evidence="1 2" key="1">
    <citation type="journal article" date="2018" name="Biotechnol. Adv.">
        <title>Improved genomic resources and new bioinformatic workflow for the carcinogenic parasite Clonorchis sinensis: Biotechnological implications.</title>
        <authorList>
            <person name="Wang D."/>
            <person name="Korhonen P.K."/>
            <person name="Gasser R.B."/>
            <person name="Young N.D."/>
        </authorList>
    </citation>
    <scope>NUCLEOTIDE SEQUENCE [LARGE SCALE GENOMIC DNA]</scope>
    <source>
        <strain evidence="1">Cs-k2</strain>
    </source>
</reference>
<reference evidence="1 2" key="2">
    <citation type="journal article" date="2021" name="Genomics">
        <title>High-quality reference genome for Clonorchis sinensis.</title>
        <authorList>
            <person name="Young N.D."/>
            <person name="Stroehlein A.J."/>
            <person name="Kinkar L."/>
            <person name="Wang T."/>
            <person name="Sohn W.M."/>
            <person name="Chang B.C.H."/>
            <person name="Kaur P."/>
            <person name="Weisz D."/>
            <person name="Dudchenko O."/>
            <person name="Aiden E.L."/>
            <person name="Korhonen P.K."/>
            <person name="Gasser R.B."/>
        </authorList>
    </citation>
    <scope>NUCLEOTIDE SEQUENCE [LARGE SCALE GENOMIC DNA]</scope>
    <source>
        <strain evidence="1">Cs-k2</strain>
    </source>
</reference>